<proteinExistence type="predicted"/>
<protein>
    <submittedName>
        <fullName evidence="2">Uncharacterized protein</fullName>
    </submittedName>
</protein>
<evidence type="ECO:0000313" key="3">
    <source>
        <dbReference type="Proteomes" id="UP000813444"/>
    </source>
</evidence>
<evidence type="ECO:0000256" key="1">
    <source>
        <dbReference type="SAM" id="MobiDB-lite"/>
    </source>
</evidence>
<reference evidence="2" key="1">
    <citation type="journal article" date="2021" name="Nat. Commun.">
        <title>Genetic determinants of endophytism in the Arabidopsis root mycobiome.</title>
        <authorList>
            <person name="Mesny F."/>
            <person name="Miyauchi S."/>
            <person name="Thiergart T."/>
            <person name="Pickel B."/>
            <person name="Atanasova L."/>
            <person name="Karlsson M."/>
            <person name="Huettel B."/>
            <person name="Barry K.W."/>
            <person name="Haridas S."/>
            <person name="Chen C."/>
            <person name="Bauer D."/>
            <person name="Andreopoulos W."/>
            <person name="Pangilinan J."/>
            <person name="LaButti K."/>
            <person name="Riley R."/>
            <person name="Lipzen A."/>
            <person name="Clum A."/>
            <person name="Drula E."/>
            <person name="Henrissat B."/>
            <person name="Kohler A."/>
            <person name="Grigoriev I.V."/>
            <person name="Martin F.M."/>
            <person name="Hacquard S."/>
        </authorList>
    </citation>
    <scope>NUCLEOTIDE SEQUENCE</scope>
    <source>
        <strain evidence="2">MPI-CAGE-CH-0235</strain>
    </source>
</reference>
<evidence type="ECO:0000313" key="2">
    <source>
        <dbReference type="EMBL" id="KAH7316744.1"/>
    </source>
</evidence>
<comment type="caution">
    <text evidence="2">The sequence shown here is derived from an EMBL/GenBank/DDBJ whole genome shotgun (WGS) entry which is preliminary data.</text>
</comment>
<dbReference type="EMBL" id="JAGPNK010000008">
    <property type="protein sequence ID" value="KAH7316744.1"/>
    <property type="molecule type" value="Genomic_DNA"/>
</dbReference>
<feature type="region of interest" description="Disordered" evidence="1">
    <location>
        <begin position="279"/>
        <end position="301"/>
    </location>
</feature>
<dbReference type="AlphaFoldDB" id="A0A8K0ST82"/>
<accession>A0A8K0ST82</accession>
<dbReference type="Proteomes" id="UP000813444">
    <property type="component" value="Unassembled WGS sequence"/>
</dbReference>
<keyword evidence="3" id="KW-1185">Reference proteome</keyword>
<sequence>MGRTRVKELDFHGKAGINFTRPLTATADGKMHASYEIGFDGGFGLVHREPVHEDMAIAAFIASKFQFPIATTYKNLDRTQWEFIRGLIWNDDPSCLLFKNSTESNCEFDGLGEKFGLAFKFGSRICMTQRSHFGDLQFLHCMASCMGEDARVTRDRAIAWFEVMYKLAIGQGVTENDRLAEKFPGDFHASSEPNGDSSLRDLLLGTTPAYSGSDIPRRALGSCLHLIQDSYAVGHTLRRLLNPEDLEARDDKSYARFKPGTYAKLGSIITFHTYAGQSNRHGHYDESPDQRDPGNSNTFNQTIGARDAIEKCTKLLDLYVSKTKWEDGVADLIVKEVLALDDNATTSDSQVDERFGMPDTSNDQKLPACENSWHSGVEKRMDLESGLTCDERGDFTGSKQNKY</sequence>
<name>A0A8K0ST82_9HYPO</name>
<feature type="region of interest" description="Disordered" evidence="1">
    <location>
        <begin position="348"/>
        <end position="367"/>
    </location>
</feature>
<gene>
    <name evidence="2" type="ORF">B0I35DRAFT_479562</name>
</gene>
<dbReference type="OrthoDB" id="5423490at2759"/>
<feature type="compositionally biased region" description="Basic and acidic residues" evidence="1">
    <location>
        <begin position="282"/>
        <end position="292"/>
    </location>
</feature>
<organism evidence="2 3">
    <name type="scientific">Stachybotrys elegans</name>
    <dbReference type="NCBI Taxonomy" id="80388"/>
    <lineage>
        <taxon>Eukaryota</taxon>
        <taxon>Fungi</taxon>
        <taxon>Dikarya</taxon>
        <taxon>Ascomycota</taxon>
        <taxon>Pezizomycotina</taxon>
        <taxon>Sordariomycetes</taxon>
        <taxon>Hypocreomycetidae</taxon>
        <taxon>Hypocreales</taxon>
        <taxon>Stachybotryaceae</taxon>
        <taxon>Stachybotrys</taxon>
    </lineage>
</organism>